<accession>A0A3Q0GFC9</accession>
<organism evidence="1 2">
    <name type="scientific">Alligator sinensis</name>
    <name type="common">Chinese alligator</name>
    <dbReference type="NCBI Taxonomy" id="38654"/>
    <lineage>
        <taxon>Eukaryota</taxon>
        <taxon>Metazoa</taxon>
        <taxon>Chordata</taxon>
        <taxon>Craniata</taxon>
        <taxon>Vertebrata</taxon>
        <taxon>Euteleostomi</taxon>
        <taxon>Archelosauria</taxon>
        <taxon>Archosauria</taxon>
        <taxon>Crocodylia</taxon>
        <taxon>Alligatoridae</taxon>
        <taxon>Alligatorinae</taxon>
        <taxon>Alligator</taxon>
    </lineage>
</organism>
<dbReference type="AlphaFoldDB" id="A0A3Q0GFC9"/>
<reference evidence="2" key="1">
    <citation type="submission" date="2025-08" db="UniProtKB">
        <authorList>
            <consortium name="RefSeq"/>
        </authorList>
    </citation>
    <scope>IDENTIFICATION</scope>
</reference>
<sequence length="517" mass="57816">MTFSVLYKLTKKTNLREVSPTTIWRPRWDSSSLAPLETSIPRHPSAHQSLQTCDLEPDVHLCENKYCPSGDVIGTGGALSNKLHKDSYKSPVELLADLRLSKNTSRRTQLNQNNNKEGTFNSWGYTHNQVNATMNRDISKPQVKTVSGSKDISLNFFTLNCTLLGAHMNKYQTASYPGVEQAALGVSWTHGDGDFCKARNEAIASSSYSAAESNNTQFVSRQNLMLGKSSSKNKLLTEESNESESEKADDVLPTCVKNTTLNLRPKTAENTKEASYKRQNEEFSYPDFLPSPFNKLDLQKLALSKWDNWKVLFAPPPEDSMVKLISRLLEMEKMQHLTVLKERIKDLTVSSPIPVGSRPSSLKPMLQLKQSRPSESACPQTVCNGDYQEKSRSSPAFCTLEWTSSKSIKQHRASVDTFKCSKVSTILNSNHMLSRRSSSCCAPKTQSAVQITSKLLPPSTAIACSFPEKDSSKYKKPKNKIILYKKKYVGTGKLFHCQNLKALCTLPDQKCSQSDKW</sequence>
<dbReference type="InParanoid" id="A0A3Q0GFC9"/>
<gene>
    <name evidence="2" type="primary">FAM217A</name>
</gene>
<evidence type="ECO:0000313" key="1">
    <source>
        <dbReference type="Proteomes" id="UP000189705"/>
    </source>
</evidence>
<dbReference type="InterPro" id="IPR029266">
    <property type="entry name" value="FAM217"/>
</dbReference>
<proteinExistence type="predicted"/>
<dbReference type="Proteomes" id="UP000189705">
    <property type="component" value="Unplaced"/>
</dbReference>
<dbReference type="PANTHER" id="PTHR22145:SF4">
    <property type="entry name" value="PROTEIN FAM217A"/>
    <property type="match status" value="1"/>
</dbReference>
<dbReference type="RefSeq" id="XP_025058172.1">
    <property type="nucleotide sequence ID" value="XM_025202387.1"/>
</dbReference>
<dbReference type="Pfam" id="PF15344">
    <property type="entry name" value="FAM217"/>
    <property type="match status" value="1"/>
</dbReference>
<keyword evidence="1" id="KW-1185">Reference proteome</keyword>
<dbReference type="GeneID" id="102371556"/>
<name>A0A3Q0GFC9_ALLSI</name>
<protein>
    <submittedName>
        <fullName evidence="2">Protein FAM217A</fullName>
    </submittedName>
</protein>
<dbReference type="PANTHER" id="PTHR22145">
    <property type="entry name" value="SI:CH211-266K22.6"/>
    <property type="match status" value="1"/>
</dbReference>
<evidence type="ECO:0000313" key="2">
    <source>
        <dbReference type="RefSeq" id="XP_025058172.1"/>
    </source>
</evidence>
<dbReference type="CTD" id="222826"/>
<dbReference type="KEGG" id="asn:102371556"/>